<evidence type="ECO:0000313" key="2">
    <source>
        <dbReference type="Proteomes" id="UP000191112"/>
    </source>
</evidence>
<name>A0A1T5DKP6_9FLAO</name>
<dbReference type="PROSITE" id="PS51257">
    <property type="entry name" value="PROKAR_LIPOPROTEIN"/>
    <property type="match status" value="1"/>
</dbReference>
<sequence>MMKTSILHRQFFKSLSILCLSLGILVASCGIKIALTQSLNIENYCGQSLKSVSSCSFAALENKQEKFSIQQKKSEDLSFGFNSKILFQEHQQLENANVDFPLSRSIPLYILYQQQRDALFS</sequence>
<organism evidence="1 2">
    <name type="scientific">Soonwooa buanensis</name>
    <dbReference type="NCBI Taxonomy" id="619805"/>
    <lineage>
        <taxon>Bacteria</taxon>
        <taxon>Pseudomonadati</taxon>
        <taxon>Bacteroidota</taxon>
        <taxon>Flavobacteriia</taxon>
        <taxon>Flavobacteriales</taxon>
        <taxon>Weeksellaceae</taxon>
        <taxon>Chryseobacterium group</taxon>
        <taxon>Soonwooa</taxon>
    </lineage>
</organism>
<dbReference type="EMBL" id="FUYZ01000002">
    <property type="protein sequence ID" value="SKB72255.1"/>
    <property type="molecule type" value="Genomic_DNA"/>
</dbReference>
<dbReference type="STRING" id="619805.SAMN05660477_00801"/>
<gene>
    <name evidence="1" type="ORF">SAMN05660477_00801</name>
</gene>
<dbReference type="Proteomes" id="UP000191112">
    <property type="component" value="Unassembled WGS sequence"/>
</dbReference>
<reference evidence="1 2" key="1">
    <citation type="submission" date="2017-02" db="EMBL/GenBank/DDBJ databases">
        <authorList>
            <person name="Peterson S.W."/>
        </authorList>
    </citation>
    <scope>NUCLEOTIDE SEQUENCE [LARGE SCALE GENOMIC DNA]</scope>
    <source>
        <strain evidence="1 2">DSM 22323</strain>
    </source>
</reference>
<keyword evidence="2" id="KW-1185">Reference proteome</keyword>
<proteinExistence type="predicted"/>
<evidence type="ECO:0000313" key="1">
    <source>
        <dbReference type="EMBL" id="SKB72255.1"/>
    </source>
</evidence>
<accession>A0A1T5DKP6</accession>
<dbReference type="RefSeq" id="WP_144038289.1">
    <property type="nucleotide sequence ID" value="NZ_FUYZ01000002.1"/>
</dbReference>
<evidence type="ECO:0008006" key="3">
    <source>
        <dbReference type="Google" id="ProtNLM"/>
    </source>
</evidence>
<dbReference type="AlphaFoldDB" id="A0A1T5DKP6"/>
<protein>
    <recommendedName>
        <fullName evidence="3">Lipoprotein</fullName>
    </recommendedName>
</protein>